<feature type="domain" description="Peptidase U32 collagenase" evidence="2">
    <location>
        <begin position="438"/>
        <end position="559"/>
    </location>
</feature>
<dbReference type="InterPro" id="IPR051454">
    <property type="entry name" value="RNA/ubiquinone_mod_enzymes"/>
</dbReference>
<feature type="compositionally biased region" description="Low complexity" evidence="1">
    <location>
        <begin position="593"/>
        <end position="614"/>
    </location>
</feature>
<sequence>QSTLSSKAVADEKVTAALVAAPATRFRKPHVLAPAGGWPQLKAAVENGADAVYLGLSAFNARARAINFSPDELPEVMGYLHERGVKGYVTMNILLFDEELERAEETIRVIAASNADAVIVQDIGVVELVRRVAPSLPIHASTQMSITSADGADFARQLGARRVVVGRELSIADISKVAAGTEAEVEAFVHGALCVSYSGQCFSSEAWGGRSANRGQCAQACRMPYGLVVNGQLRELGDIKYLLSPQDLMALERIPDLIKAGVSCFKIEGRLKGPEYVAVTTAAYRWAVDSAWADLASEPDVSASIPLSIPEEQRNSLHQVFARGQDEEHRGLTPGFLEGPQHQRLVRGQAPRHRGALAGRVLCVDAQRSVVTIDMMETLKRGDGLVFDSGAPDGDEEGGTIYNVDQSKQRSARSGSCVDLKFGPGQLNLRRVKAGDLVWRNKDPALEAQARASYKGLSSSAMRKVPVAAALKGSIGQALELELSIDGVVLARAESAVHLQPATSNPLGETAVQAALGQLGDNSLALTHLDLSGLNLTEGLFIPLSELKALRRSAANRCLRALRQRPSSQGLQQAAVLPGMLRHLDDDSKEDVSLSSRSPSAGSSGSSRQLALGAVPQRARTSSARQEDVSRSASCSSGPQQQQQQALLRVLCRSMAQVQAARQIEWLRDVILDFLEVHGLKEAVALVKQSGKTCTVCTPRVLKPGEERLAAFYLRLQPDALLVRSAGMLHSLNLMKAQGALSFDKHAEVPELEGDFSLNAANTLSASLLLQKGLQRLAPTHDLNAAQLAALGRLLGPHRASKLEAIVHQHLPIFHTEHCVFCRSLSDGNSYLDCGRPCESNSVHLRDGNGKDHLVLADEGCRNTVFNAQAQSGLWHLKQLQAAGYGSFRLELVDEPAEQVRPILEAYRDVMSGERSPGAVWRWLGSLASRWGAVEGVTAGSLEVKTERPAAVLKPTAAAGR</sequence>
<dbReference type="EMBL" id="CAUYUE010000008">
    <property type="protein sequence ID" value="CAK0783473.1"/>
    <property type="molecule type" value="Genomic_DNA"/>
</dbReference>
<comment type="caution">
    <text evidence="3">The sequence shown here is derived from an EMBL/GenBank/DDBJ whole genome shotgun (WGS) entry which is preliminary data.</text>
</comment>
<dbReference type="Proteomes" id="UP001314263">
    <property type="component" value="Unassembled WGS sequence"/>
</dbReference>
<dbReference type="AlphaFoldDB" id="A0AAV1I8F4"/>
<accession>A0AAV1I8F4</accession>
<dbReference type="InterPro" id="IPR001539">
    <property type="entry name" value="Peptidase_U32"/>
</dbReference>
<organism evidence="3 4">
    <name type="scientific">Coccomyxa viridis</name>
    <dbReference type="NCBI Taxonomy" id="1274662"/>
    <lineage>
        <taxon>Eukaryota</taxon>
        <taxon>Viridiplantae</taxon>
        <taxon>Chlorophyta</taxon>
        <taxon>core chlorophytes</taxon>
        <taxon>Trebouxiophyceae</taxon>
        <taxon>Trebouxiophyceae incertae sedis</taxon>
        <taxon>Coccomyxaceae</taxon>
        <taxon>Coccomyxa</taxon>
    </lineage>
</organism>
<evidence type="ECO:0000313" key="4">
    <source>
        <dbReference type="Proteomes" id="UP001314263"/>
    </source>
</evidence>
<dbReference type="PANTHER" id="PTHR30217:SF10">
    <property type="entry name" value="23S RRNA 5-HYDROXYCYTIDINE C2501 SYNTHASE"/>
    <property type="match status" value="1"/>
</dbReference>
<keyword evidence="4" id="KW-1185">Reference proteome</keyword>
<feature type="region of interest" description="Disordered" evidence="1">
    <location>
        <begin position="587"/>
        <end position="638"/>
    </location>
</feature>
<name>A0AAV1I8F4_9CHLO</name>
<gene>
    <name evidence="3" type="ORF">CVIRNUC_006672</name>
</gene>
<dbReference type="InterPro" id="IPR011060">
    <property type="entry name" value="RibuloseP-bd_barrel"/>
</dbReference>
<dbReference type="Pfam" id="PF12392">
    <property type="entry name" value="DUF3656"/>
    <property type="match status" value="1"/>
</dbReference>
<dbReference type="InterPro" id="IPR020988">
    <property type="entry name" value="Pept_U32_collagenase"/>
</dbReference>
<evidence type="ECO:0000313" key="3">
    <source>
        <dbReference type="EMBL" id="CAK0783473.1"/>
    </source>
</evidence>
<dbReference type="Pfam" id="PF01136">
    <property type="entry name" value="Peptidase_U32"/>
    <property type="match status" value="2"/>
</dbReference>
<evidence type="ECO:0000259" key="2">
    <source>
        <dbReference type="Pfam" id="PF12392"/>
    </source>
</evidence>
<reference evidence="3 4" key="1">
    <citation type="submission" date="2023-10" db="EMBL/GenBank/DDBJ databases">
        <authorList>
            <person name="Maclean D."/>
            <person name="Macfadyen A."/>
        </authorList>
    </citation>
    <scope>NUCLEOTIDE SEQUENCE [LARGE SCALE GENOMIC DNA]</scope>
</reference>
<evidence type="ECO:0000256" key="1">
    <source>
        <dbReference type="SAM" id="MobiDB-lite"/>
    </source>
</evidence>
<dbReference type="PANTHER" id="PTHR30217">
    <property type="entry name" value="PEPTIDASE U32 FAMILY"/>
    <property type="match status" value="1"/>
</dbReference>
<protein>
    <recommendedName>
        <fullName evidence="2">Peptidase U32 collagenase domain-containing protein</fullName>
    </recommendedName>
</protein>
<proteinExistence type="predicted"/>
<feature type="non-terminal residue" evidence="3">
    <location>
        <position position="1"/>
    </location>
</feature>
<dbReference type="SUPFAM" id="SSF51366">
    <property type="entry name" value="Ribulose-phoshate binding barrel"/>
    <property type="match status" value="1"/>
</dbReference>